<dbReference type="InterPro" id="IPR002941">
    <property type="entry name" value="DNA_methylase_N4/N6"/>
</dbReference>
<evidence type="ECO:0000256" key="3">
    <source>
        <dbReference type="ARBA" id="ARBA00022679"/>
    </source>
</evidence>
<evidence type="ECO:0000256" key="5">
    <source>
        <dbReference type="ARBA" id="ARBA00022747"/>
    </source>
</evidence>
<reference evidence="7 8" key="1">
    <citation type="submission" date="2022-11" db="EMBL/GenBank/DDBJ databases">
        <title>The First Case of Preauricular Fistular Abscess Caused by Peptoniphilus grossensis.</title>
        <authorList>
            <person name="Byun J.-H."/>
        </authorList>
    </citation>
    <scope>NUCLEOTIDE SEQUENCE [LARGE SCALE GENOMIC DNA]</scope>
    <source>
        <strain evidence="7 8">GYB008</strain>
    </source>
</reference>
<keyword evidence="4" id="KW-0949">S-adenosyl-L-methionine</keyword>
<keyword evidence="2" id="KW-0489">Methyltransferase</keyword>
<evidence type="ECO:0000259" key="6">
    <source>
        <dbReference type="Pfam" id="PF01555"/>
    </source>
</evidence>
<dbReference type="RefSeq" id="WP_332086552.1">
    <property type="nucleotide sequence ID" value="NZ_JARBCY010000007.1"/>
</dbReference>
<evidence type="ECO:0000256" key="1">
    <source>
        <dbReference type="ARBA" id="ARBA00006594"/>
    </source>
</evidence>
<dbReference type="SUPFAM" id="SSF53335">
    <property type="entry name" value="S-adenosyl-L-methionine-dependent methyltransferases"/>
    <property type="match status" value="1"/>
</dbReference>
<name>A0ABU7XA34_9FIRM</name>
<accession>A0ABU7XA34</accession>
<keyword evidence="8" id="KW-1185">Reference proteome</keyword>
<gene>
    <name evidence="7" type="ORF">PV361_00575</name>
</gene>
<dbReference type="Pfam" id="PF01555">
    <property type="entry name" value="N6_N4_Mtase"/>
    <property type="match status" value="1"/>
</dbReference>
<dbReference type="InterPro" id="IPR002295">
    <property type="entry name" value="N4/N6-MTase_EcoPI_Mod-like"/>
</dbReference>
<evidence type="ECO:0000256" key="2">
    <source>
        <dbReference type="ARBA" id="ARBA00022603"/>
    </source>
</evidence>
<dbReference type="Proteomes" id="UP001328425">
    <property type="component" value="Unassembled WGS sequence"/>
</dbReference>
<dbReference type="InterPro" id="IPR002052">
    <property type="entry name" value="DNA_methylase_N6_adenine_CS"/>
</dbReference>
<dbReference type="PIRSF" id="PIRSF015855">
    <property type="entry name" value="TypeIII_Mtase_mKpnI"/>
    <property type="match status" value="1"/>
</dbReference>
<protein>
    <submittedName>
        <fullName evidence="7">Site-specific DNA-methyltransferase</fullName>
    </submittedName>
</protein>
<organism evidence="7 8">
    <name type="scientific">Peptoniphilus grossensis</name>
    <dbReference type="NCBI Taxonomy" id="1465756"/>
    <lineage>
        <taxon>Bacteria</taxon>
        <taxon>Bacillati</taxon>
        <taxon>Bacillota</taxon>
        <taxon>Tissierellia</taxon>
        <taxon>Tissierellales</taxon>
        <taxon>Peptoniphilaceae</taxon>
        <taxon>Peptoniphilus</taxon>
    </lineage>
</organism>
<comment type="caution">
    <text evidence="7">The sequence shown here is derived from an EMBL/GenBank/DDBJ whole genome shotgun (WGS) entry which is preliminary data.</text>
</comment>
<dbReference type="PROSITE" id="PS00092">
    <property type="entry name" value="N6_MTASE"/>
    <property type="match status" value="1"/>
</dbReference>
<dbReference type="InterPro" id="IPR029063">
    <property type="entry name" value="SAM-dependent_MTases_sf"/>
</dbReference>
<sequence>MDKLNMQTKNLANEKFEKLKELFPNAITESINDDGELVRTVDKDALELEIATNVVGGGIERYQFTWPEKRKAILNANAPISKTLRPCREESLNFDETENLYIEGDNLEVLKLLQETYLGKVKMIYIDPPYNTGTDFVYNDDFKESTEEYLENSGQFDEEGNRLEKNLESNGRFHTDWLNMIYPRLKLARNLLSDDGVIFISIDDNEQANLKKVCDEIFGESNFICKFVWRKTSNPNKTSDNIGVEHEYILVYSKTKNYMLNLLPFEDIDIKKYNGKDEFYGTRGPFKLVGLNKTGTTNDLRPNLMYEIDAPDGTKILPKPRWRWSKDKFEEGLKENRIVFNKTNNKWTVSYKQYLNEDNNGQIIKRGNLIKTIFDQDGRTTDGTNEIKKLFEKGYFDFPKPSKLIKKIVYLASNKDSLIFDFFSGSSTTADAVMQLNAEDGGNRKFIMVQLPEETDEKSEAYKAGYKNICEIGKERIRRAGKKILEDNKDKEGIENLDIGFRVLKTDTSNMKDVYYKPGELNQNFLDTLTDNIKEDRKGEDLLFQVMLDLGIPLSSKIQTEDIDGKEIFIVDDGYLIASFDRDIDDDLVTKIAEREPAFAVFRDSSMKSDSALNNFDQIFERLSPETTRRVI</sequence>
<comment type="similarity">
    <text evidence="1">Belongs to the N(4)/N(6)-methyltransferase family.</text>
</comment>
<dbReference type="PRINTS" id="PR00506">
    <property type="entry name" value="D21N6MTFRASE"/>
</dbReference>
<dbReference type="Gene3D" id="3.40.50.150">
    <property type="entry name" value="Vaccinia Virus protein VP39"/>
    <property type="match status" value="1"/>
</dbReference>
<proteinExistence type="inferred from homology"/>
<dbReference type="EMBL" id="JARBCY010000007">
    <property type="protein sequence ID" value="MEF3317196.1"/>
    <property type="molecule type" value="Genomic_DNA"/>
</dbReference>
<evidence type="ECO:0000313" key="8">
    <source>
        <dbReference type="Proteomes" id="UP001328425"/>
    </source>
</evidence>
<evidence type="ECO:0000256" key="4">
    <source>
        <dbReference type="ARBA" id="ARBA00022691"/>
    </source>
</evidence>
<keyword evidence="5" id="KW-0680">Restriction system</keyword>
<keyword evidence="3" id="KW-0808">Transferase</keyword>
<evidence type="ECO:0000313" key="7">
    <source>
        <dbReference type="EMBL" id="MEF3317196.1"/>
    </source>
</evidence>
<feature type="domain" description="DNA methylase N-4/N-6" evidence="6">
    <location>
        <begin position="121"/>
        <end position="451"/>
    </location>
</feature>